<sequence length="182" mass="21047">MLHLTDFKEVKKHNVTKPVPDHLKKGLKLLFVGFNPSIRSSETGHHYANPTNKFWKVLFEAGLTERRYFPNEGDALFEQGYGFTNIVPRPTRNAAEITKEEYRQGKEVLEEKIRFYRPKIVCFVGKGVYLQFSGKRKAEWGRQPDQTIHGVIDFVAPSTSGLVRMSLEEMTEIYSQLRDLIV</sequence>
<name>A0ABQ4KH49_9BACI</name>
<dbReference type="InterPro" id="IPR036895">
    <property type="entry name" value="Uracil-DNA_glycosylase-like_sf"/>
</dbReference>
<dbReference type="PANTHER" id="PTHR12159">
    <property type="entry name" value="G/T AND G/U MISMATCH-SPECIFIC DNA GLYCOSYLASE"/>
    <property type="match status" value="1"/>
</dbReference>
<keyword evidence="6" id="KW-1185">Reference proteome</keyword>
<accession>A0ABQ4KH49</accession>
<dbReference type="EMBL" id="BORB01000005">
    <property type="protein sequence ID" value="GIN56642.1"/>
    <property type="molecule type" value="Genomic_DNA"/>
</dbReference>
<evidence type="ECO:0000256" key="2">
    <source>
        <dbReference type="ARBA" id="ARBA00022801"/>
    </source>
</evidence>
<dbReference type="Pfam" id="PF03167">
    <property type="entry name" value="UDG"/>
    <property type="match status" value="1"/>
</dbReference>
<evidence type="ECO:0000313" key="6">
    <source>
        <dbReference type="Proteomes" id="UP000679950"/>
    </source>
</evidence>
<evidence type="ECO:0000259" key="4">
    <source>
        <dbReference type="Pfam" id="PF03167"/>
    </source>
</evidence>
<gene>
    <name evidence="5" type="primary">mug</name>
    <name evidence="5" type="ORF">J8TS2_09610</name>
</gene>
<dbReference type="Gene3D" id="3.40.470.10">
    <property type="entry name" value="Uracil-DNA glycosylase-like domain"/>
    <property type="match status" value="1"/>
</dbReference>
<dbReference type="NCBIfam" id="NF007570">
    <property type="entry name" value="PRK10201.1"/>
    <property type="match status" value="1"/>
</dbReference>
<keyword evidence="1" id="KW-0227">DNA damage</keyword>
<feature type="domain" description="Uracil-DNA glycosylase-like" evidence="4">
    <location>
        <begin position="21"/>
        <end position="177"/>
    </location>
</feature>
<dbReference type="RefSeq" id="WP_246516753.1">
    <property type="nucleotide sequence ID" value="NZ_BORB01000005.1"/>
</dbReference>
<dbReference type="CDD" id="cd10028">
    <property type="entry name" value="UDG-F2_TDG_MUG"/>
    <property type="match status" value="1"/>
</dbReference>
<evidence type="ECO:0000256" key="3">
    <source>
        <dbReference type="ARBA" id="ARBA00023204"/>
    </source>
</evidence>
<proteinExistence type="predicted"/>
<comment type="caution">
    <text evidence="5">The sequence shown here is derived from an EMBL/GenBank/DDBJ whole genome shotgun (WGS) entry which is preliminary data.</text>
</comment>
<dbReference type="Proteomes" id="UP000679950">
    <property type="component" value="Unassembled WGS sequence"/>
</dbReference>
<dbReference type="SUPFAM" id="SSF52141">
    <property type="entry name" value="Uracil-DNA glycosylase-like"/>
    <property type="match status" value="1"/>
</dbReference>
<dbReference type="PANTHER" id="PTHR12159:SF9">
    <property type="entry name" value="G_T MISMATCH-SPECIFIC THYMINE DNA GLYCOSYLASE"/>
    <property type="match status" value="1"/>
</dbReference>
<protein>
    <submittedName>
        <fullName evidence="5">G/U mismatch-specific DNA glycosylase</fullName>
    </submittedName>
</protein>
<dbReference type="InterPro" id="IPR015637">
    <property type="entry name" value="MUG/TDG"/>
</dbReference>
<keyword evidence="2" id="KW-0378">Hydrolase</keyword>
<dbReference type="InterPro" id="IPR005122">
    <property type="entry name" value="Uracil-DNA_glycosylase-like"/>
</dbReference>
<organism evidence="5 6">
    <name type="scientific">Lederbergia ruris</name>
    <dbReference type="NCBI Taxonomy" id="217495"/>
    <lineage>
        <taxon>Bacteria</taxon>
        <taxon>Bacillati</taxon>
        <taxon>Bacillota</taxon>
        <taxon>Bacilli</taxon>
        <taxon>Bacillales</taxon>
        <taxon>Bacillaceae</taxon>
        <taxon>Lederbergia</taxon>
    </lineage>
</organism>
<evidence type="ECO:0000313" key="5">
    <source>
        <dbReference type="EMBL" id="GIN56642.1"/>
    </source>
</evidence>
<reference evidence="5 6" key="1">
    <citation type="submission" date="2021-03" db="EMBL/GenBank/DDBJ databases">
        <title>Antimicrobial resistance genes in bacteria isolated from Japanese honey, and their potential for conferring macrolide and lincosamide resistance in the American foulbrood pathogen Paenibacillus larvae.</title>
        <authorList>
            <person name="Okamoto M."/>
            <person name="Kumagai M."/>
            <person name="Kanamori H."/>
            <person name="Takamatsu D."/>
        </authorList>
    </citation>
    <scope>NUCLEOTIDE SEQUENCE [LARGE SCALE GENOMIC DNA]</scope>
    <source>
        <strain evidence="5 6">J8TS2</strain>
    </source>
</reference>
<evidence type="ECO:0000256" key="1">
    <source>
        <dbReference type="ARBA" id="ARBA00022763"/>
    </source>
</evidence>
<keyword evidence="3" id="KW-0234">DNA repair</keyword>